<evidence type="ECO:0000256" key="2">
    <source>
        <dbReference type="SAM" id="Phobius"/>
    </source>
</evidence>
<protein>
    <submittedName>
        <fullName evidence="3">Uncharacterized protein</fullName>
    </submittedName>
</protein>
<evidence type="ECO:0000313" key="3">
    <source>
        <dbReference type="EMBL" id="CAK0855398.1"/>
    </source>
</evidence>
<proteinExistence type="predicted"/>
<feature type="transmembrane region" description="Helical" evidence="2">
    <location>
        <begin position="20"/>
        <end position="46"/>
    </location>
</feature>
<keyword evidence="2" id="KW-0812">Transmembrane</keyword>
<name>A0ABN9U899_9DINO</name>
<sequence>MSNTPECTGSIESAHTVYIYFGYPFLLMHGGLLSVLIVLGVMYICAKFRWFCMAVFSFSCDQVRCLTRSRCASGPDRRLEAQVKEVQKYYFFSFGRIHAVGQLLISVFCHISSANAEQSMPLDHGWRSDGMVTRYVDVAPMYISATAMVLMLCVLPKSTSTAWLNALNITSSLSVIFFSAVPDSIRGFSVSVGDSEFRAALMFQISQSCACGNPKLSSVLLCFLVVLKAIQEYSCSSDVFAFVVMALYAVFSLIAFWSLDSIMRHMAAVYAREADATRHASLIERLMSKSCDACIYLGPRLEIIKGADQLCSLLMCRSGPENFNGRVFTEFATVDEKPRVSDFIARQAEADGAEQDTQAGLLSTKLRDTLGITLRVQIYHACVGSGDDLIHVIGINEEQDEWNTQRVYQSDVAVVLSPDESERSESGSFDDDDGATSVVAGTCDSEMHVAFDLFAGSGDDALPITSCSPAFSVLFGSLEPGTQLRSLFRQKDYNILEKWVTDAVVTWNPDQQGAPTSKWLSFRLHNLNRLGVDIKSRCSLAPCGDDAGTMRLMLLDLQWLALQQGLPRAQRTARARGRRDGGSLRSSLGTPSGLPASPIGKQLQHL</sequence>
<keyword evidence="4" id="KW-1185">Reference proteome</keyword>
<feature type="transmembrane region" description="Helical" evidence="2">
    <location>
        <begin position="239"/>
        <end position="259"/>
    </location>
</feature>
<gene>
    <name evidence="3" type="ORF">PCOR1329_LOCUS46167</name>
</gene>
<feature type="transmembrane region" description="Helical" evidence="2">
    <location>
        <begin position="135"/>
        <end position="155"/>
    </location>
</feature>
<dbReference type="Proteomes" id="UP001189429">
    <property type="component" value="Unassembled WGS sequence"/>
</dbReference>
<comment type="caution">
    <text evidence="3">The sequence shown here is derived from an EMBL/GenBank/DDBJ whole genome shotgun (WGS) entry which is preliminary data.</text>
</comment>
<feature type="region of interest" description="Disordered" evidence="1">
    <location>
        <begin position="570"/>
        <end position="606"/>
    </location>
</feature>
<feature type="transmembrane region" description="Helical" evidence="2">
    <location>
        <begin position="97"/>
        <end position="115"/>
    </location>
</feature>
<organism evidence="3 4">
    <name type="scientific">Prorocentrum cordatum</name>
    <dbReference type="NCBI Taxonomy" id="2364126"/>
    <lineage>
        <taxon>Eukaryota</taxon>
        <taxon>Sar</taxon>
        <taxon>Alveolata</taxon>
        <taxon>Dinophyceae</taxon>
        <taxon>Prorocentrales</taxon>
        <taxon>Prorocentraceae</taxon>
        <taxon>Prorocentrum</taxon>
    </lineage>
</organism>
<accession>A0ABN9U899</accession>
<feature type="transmembrane region" description="Helical" evidence="2">
    <location>
        <begin position="162"/>
        <end position="181"/>
    </location>
</feature>
<feature type="transmembrane region" description="Helical" evidence="2">
    <location>
        <begin position="201"/>
        <end position="227"/>
    </location>
</feature>
<keyword evidence="2" id="KW-0472">Membrane</keyword>
<keyword evidence="2" id="KW-1133">Transmembrane helix</keyword>
<evidence type="ECO:0000313" key="4">
    <source>
        <dbReference type="Proteomes" id="UP001189429"/>
    </source>
</evidence>
<reference evidence="3" key="1">
    <citation type="submission" date="2023-10" db="EMBL/GenBank/DDBJ databases">
        <authorList>
            <person name="Chen Y."/>
            <person name="Shah S."/>
            <person name="Dougan E. K."/>
            <person name="Thang M."/>
            <person name="Chan C."/>
        </authorList>
    </citation>
    <scope>NUCLEOTIDE SEQUENCE [LARGE SCALE GENOMIC DNA]</scope>
</reference>
<dbReference type="EMBL" id="CAUYUJ010015551">
    <property type="protein sequence ID" value="CAK0855398.1"/>
    <property type="molecule type" value="Genomic_DNA"/>
</dbReference>
<evidence type="ECO:0000256" key="1">
    <source>
        <dbReference type="SAM" id="MobiDB-lite"/>
    </source>
</evidence>